<sequence>MAETSSDDSSAPVEFQLSSSLDDNSKISYPIECPLCSKYRKLFYCKLCIRNGDFFNSSSLRAERFSEKRIRLNRLKEDRKQVQALCEEKLVHRQMKYKVAGEIDSHKERIKLLKLLIQETEKKVNDRKSRSMELHASNDNLRQRLPKYRDRVRKLEELVRCASADAANHRRKLTQLQLDIKQRVRTNLQHLVDYIFPISVVQPQNRSQEDCDTVSALAEASRTAYMGGRWVYTDSSGELQHCIVAPTLPGSGDYSSYNSWVAANKDGGVPGSHSEIVNHNQAYNISAALTYTTQLINVLAFYLDVRLPSKLCYSEFCGSEVSEHKFARRVARLNWNVLHLCFSQRVDARHLQPTHTLHNLLLLLDTSFSDLGRMGPVEVDSAIACSLEDKLREQLEANTDDSSSEEDSDHLPNEWEAVPHTCLPEAGTGVGVGGGAGVGVGLGGLSSHHQWGGAGGGGSASQATSVAGSLVNASARIASFWKGWTGGHR</sequence>
<evidence type="ECO:0000256" key="1">
    <source>
        <dbReference type="ARBA" id="ARBA00023054"/>
    </source>
</evidence>
<evidence type="ECO:0008006" key="5">
    <source>
        <dbReference type="Google" id="ProtNLM"/>
    </source>
</evidence>
<keyword evidence="4" id="KW-1185">Reference proteome</keyword>
<dbReference type="GO" id="GO:0016240">
    <property type="term" value="P:autophagosome membrane docking"/>
    <property type="evidence" value="ECO:0007669"/>
    <property type="project" value="TreeGrafter"/>
</dbReference>
<dbReference type="OrthoDB" id="16772at2759"/>
<dbReference type="STRING" id="195883.A0A482XF85"/>
<dbReference type="Pfam" id="PF10186">
    <property type="entry name" value="ATG14"/>
    <property type="match status" value="1"/>
</dbReference>
<dbReference type="GO" id="GO:0097629">
    <property type="term" value="C:extrinsic component of omegasome membrane"/>
    <property type="evidence" value="ECO:0007669"/>
    <property type="project" value="TreeGrafter"/>
</dbReference>
<evidence type="ECO:0000256" key="2">
    <source>
        <dbReference type="SAM" id="Coils"/>
    </source>
</evidence>
<dbReference type="GO" id="GO:0009267">
    <property type="term" value="P:cellular response to starvation"/>
    <property type="evidence" value="ECO:0007669"/>
    <property type="project" value="TreeGrafter"/>
</dbReference>
<dbReference type="Proteomes" id="UP000291343">
    <property type="component" value="Unassembled WGS sequence"/>
</dbReference>
<evidence type="ECO:0000313" key="3">
    <source>
        <dbReference type="EMBL" id="RZF44536.1"/>
    </source>
</evidence>
<gene>
    <name evidence="3" type="ORF">LSTR_LSTR002309</name>
</gene>
<protein>
    <recommendedName>
        <fullName evidence="5">Beclin 1-associated autophagy-related key regulator</fullName>
    </recommendedName>
</protein>
<reference evidence="3 4" key="1">
    <citation type="journal article" date="2017" name="Gigascience">
        <title>Genome sequence of the small brown planthopper, Laodelphax striatellus.</title>
        <authorList>
            <person name="Zhu J."/>
            <person name="Jiang F."/>
            <person name="Wang X."/>
            <person name="Yang P."/>
            <person name="Bao Y."/>
            <person name="Zhao W."/>
            <person name="Wang W."/>
            <person name="Lu H."/>
            <person name="Wang Q."/>
            <person name="Cui N."/>
            <person name="Li J."/>
            <person name="Chen X."/>
            <person name="Luo L."/>
            <person name="Yu J."/>
            <person name="Kang L."/>
            <person name="Cui F."/>
        </authorList>
    </citation>
    <scope>NUCLEOTIDE SEQUENCE [LARGE SCALE GENOMIC DNA]</scope>
    <source>
        <strain evidence="3">Lst14</strain>
    </source>
</reference>
<keyword evidence="1 2" id="KW-0175">Coiled coil</keyword>
<dbReference type="PANTHER" id="PTHR13664">
    <property type="entry name" value="BECLIN 1-ASSOCIATED AUTOPHAGY-RELATED KEY REGULATOR"/>
    <property type="match status" value="1"/>
</dbReference>
<dbReference type="PANTHER" id="PTHR13664:SF0">
    <property type="entry name" value="BECLIN 1-ASSOCIATED AUTOPHAGY-RELATED KEY REGULATOR"/>
    <property type="match status" value="1"/>
</dbReference>
<feature type="coiled-coil region" evidence="2">
    <location>
        <begin position="103"/>
        <end position="172"/>
    </location>
</feature>
<dbReference type="FunCoup" id="A0A482XF85">
    <property type="interactions" value="1315"/>
</dbReference>
<dbReference type="GO" id="GO:0035014">
    <property type="term" value="F:phosphatidylinositol 3-kinase regulator activity"/>
    <property type="evidence" value="ECO:0007669"/>
    <property type="project" value="TreeGrafter"/>
</dbReference>
<dbReference type="AlphaFoldDB" id="A0A482XF85"/>
<dbReference type="InParanoid" id="A0A482XF85"/>
<dbReference type="GO" id="GO:0005776">
    <property type="term" value="C:autophagosome"/>
    <property type="evidence" value="ECO:0007669"/>
    <property type="project" value="TreeGrafter"/>
</dbReference>
<accession>A0A482XF85</accession>
<dbReference type="EMBL" id="QKKF02010496">
    <property type="protein sequence ID" value="RZF44536.1"/>
    <property type="molecule type" value="Genomic_DNA"/>
</dbReference>
<proteinExistence type="predicted"/>
<dbReference type="GO" id="GO:0035032">
    <property type="term" value="C:phosphatidylinositol 3-kinase complex, class III"/>
    <property type="evidence" value="ECO:0007669"/>
    <property type="project" value="TreeGrafter"/>
</dbReference>
<name>A0A482XF85_LAOST</name>
<dbReference type="SMR" id="A0A482XF85"/>
<dbReference type="GO" id="GO:0043495">
    <property type="term" value="F:protein-membrane adaptor activity"/>
    <property type="evidence" value="ECO:0007669"/>
    <property type="project" value="TreeGrafter"/>
</dbReference>
<comment type="caution">
    <text evidence="3">The sequence shown here is derived from an EMBL/GenBank/DDBJ whole genome shotgun (WGS) entry which is preliminary data.</text>
</comment>
<dbReference type="GO" id="GO:0000045">
    <property type="term" value="P:autophagosome assembly"/>
    <property type="evidence" value="ECO:0007669"/>
    <property type="project" value="TreeGrafter"/>
</dbReference>
<dbReference type="GO" id="GO:0000423">
    <property type="term" value="P:mitophagy"/>
    <property type="evidence" value="ECO:0007669"/>
    <property type="project" value="TreeGrafter"/>
</dbReference>
<organism evidence="3 4">
    <name type="scientific">Laodelphax striatellus</name>
    <name type="common">Small brown planthopper</name>
    <name type="synonym">Delphax striatella</name>
    <dbReference type="NCBI Taxonomy" id="195883"/>
    <lineage>
        <taxon>Eukaryota</taxon>
        <taxon>Metazoa</taxon>
        <taxon>Ecdysozoa</taxon>
        <taxon>Arthropoda</taxon>
        <taxon>Hexapoda</taxon>
        <taxon>Insecta</taxon>
        <taxon>Pterygota</taxon>
        <taxon>Neoptera</taxon>
        <taxon>Paraneoptera</taxon>
        <taxon>Hemiptera</taxon>
        <taxon>Auchenorrhyncha</taxon>
        <taxon>Fulgoroidea</taxon>
        <taxon>Delphacidae</taxon>
        <taxon>Criomorphinae</taxon>
        <taxon>Laodelphax</taxon>
    </lineage>
</organism>
<evidence type="ECO:0000313" key="4">
    <source>
        <dbReference type="Proteomes" id="UP000291343"/>
    </source>
</evidence>
<dbReference type="GO" id="GO:0097632">
    <property type="term" value="C:extrinsic component of phagophore assembly site membrane"/>
    <property type="evidence" value="ECO:0007669"/>
    <property type="project" value="TreeGrafter"/>
</dbReference>
<dbReference type="InterPro" id="IPR018791">
    <property type="entry name" value="UV_resistance/autophagy_Atg14"/>
</dbReference>